<name>A0A382WH28_9ZZZZ</name>
<dbReference type="GO" id="GO:0005886">
    <property type="term" value="C:plasma membrane"/>
    <property type="evidence" value="ECO:0007669"/>
    <property type="project" value="UniProtKB-SubCell"/>
</dbReference>
<evidence type="ECO:0000256" key="7">
    <source>
        <dbReference type="ARBA" id="ARBA00022989"/>
    </source>
</evidence>
<dbReference type="GO" id="GO:0006814">
    <property type="term" value="P:sodium ion transport"/>
    <property type="evidence" value="ECO:0007669"/>
    <property type="project" value="UniProtKB-KW"/>
</dbReference>
<feature type="transmembrane region" description="Helical" evidence="12">
    <location>
        <begin position="98"/>
        <end position="119"/>
    </location>
</feature>
<evidence type="ECO:0000256" key="3">
    <source>
        <dbReference type="ARBA" id="ARBA00022448"/>
    </source>
</evidence>
<accession>A0A382WH28</accession>
<comment type="similarity">
    <text evidence="2">Belongs to the sodium:solute symporter (SSF) (TC 2.A.21) family.</text>
</comment>
<keyword evidence="11" id="KW-0739">Sodium transport</keyword>
<dbReference type="PROSITE" id="PS50283">
    <property type="entry name" value="NA_SOLUT_SYMP_3"/>
    <property type="match status" value="1"/>
</dbReference>
<feature type="transmembrane region" description="Helical" evidence="12">
    <location>
        <begin position="126"/>
        <end position="145"/>
    </location>
</feature>
<organism evidence="13">
    <name type="scientific">marine metagenome</name>
    <dbReference type="NCBI Taxonomy" id="408172"/>
    <lineage>
        <taxon>unclassified sequences</taxon>
        <taxon>metagenomes</taxon>
        <taxon>ecological metagenomes</taxon>
    </lineage>
</organism>
<dbReference type="PANTHER" id="PTHR48086">
    <property type="entry name" value="SODIUM/PROLINE SYMPORTER-RELATED"/>
    <property type="match status" value="1"/>
</dbReference>
<evidence type="ECO:0000256" key="5">
    <source>
        <dbReference type="ARBA" id="ARBA00022692"/>
    </source>
</evidence>
<feature type="non-terminal residue" evidence="13">
    <location>
        <position position="1"/>
    </location>
</feature>
<keyword evidence="7 12" id="KW-1133">Transmembrane helix</keyword>
<comment type="subcellular location">
    <subcellularLocation>
        <location evidence="1">Cell membrane</location>
        <topology evidence="1">Multi-pass membrane protein</topology>
    </subcellularLocation>
</comment>
<keyword evidence="5 12" id="KW-0812">Transmembrane</keyword>
<feature type="transmembrane region" description="Helical" evidence="12">
    <location>
        <begin position="74"/>
        <end position="92"/>
    </location>
</feature>
<evidence type="ECO:0000256" key="6">
    <source>
        <dbReference type="ARBA" id="ARBA00022847"/>
    </source>
</evidence>
<evidence type="ECO:0000256" key="2">
    <source>
        <dbReference type="ARBA" id="ARBA00006434"/>
    </source>
</evidence>
<keyword evidence="9" id="KW-0406">Ion transport</keyword>
<evidence type="ECO:0000256" key="10">
    <source>
        <dbReference type="ARBA" id="ARBA00023136"/>
    </source>
</evidence>
<dbReference type="GO" id="GO:0015293">
    <property type="term" value="F:symporter activity"/>
    <property type="evidence" value="ECO:0007669"/>
    <property type="project" value="UniProtKB-KW"/>
</dbReference>
<gene>
    <name evidence="13" type="ORF">METZ01_LOCUS411001</name>
</gene>
<reference evidence="13" key="1">
    <citation type="submission" date="2018-05" db="EMBL/GenBank/DDBJ databases">
        <authorList>
            <person name="Lanie J.A."/>
            <person name="Ng W.-L."/>
            <person name="Kazmierczak K.M."/>
            <person name="Andrzejewski T.M."/>
            <person name="Davidsen T.M."/>
            <person name="Wayne K.J."/>
            <person name="Tettelin H."/>
            <person name="Glass J.I."/>
            <person name="Rusch D."/>
            <person name="Podicherti R."/>
            <person name="Tsui H.-C.T."/>
            <person name="Winkler M.E."/>
        </authorList>
    </citation>
    <scope>NUCLEOTIDE SEQUENCE</scope>
</reference>
<evidence type="ECO:0008006" key="14">
    <source>
        <dbReference type="Google" id="ProtNLM"/>
    </source>
</evidence>
<feature type="transmembrane region" description="Helical" evidence="12">
    <location>
        <begin position="151"/>
        <end position="168"/>
    </location>
</feature>
<dbReference type="Pfam" id="PF00474">
    <property type="entry name" value="SSF"/>
    <property type="match status" value="1"/>
</dbReference>
<evidence type="ECO:0000256" key="4">
    <source>
        <dbReference type="ARBA" id="ARBA00022475"/>
    </source>
</evidence>
<evidence type="ECO:0000256" key="11">
    <source>
        <dbReference type="ARBA" id="ARBA00023201"/>
    </source>
</evidence>
<dbReference type="EMBL" id="UINC01159837">
    <property type="protein sequence ID" value="SVD58147.1"/>
    <property type="molecule type" value="Genomic_DNA"/>
</dbReference>
<keyword evidence="8" id="KW-0915">Sodium</keyword>
<dbReference type="PANTHER" id="PTHR48086:SF3">
    <property type="entry name" value="SODIUM_PROLINE SYMPORTER"/>
    <property type="match status" value="1"/>
</dbReference>
<dbReference type="InterPro" id="IPR050277">
    <property type="entry name" value="Sodium:Solute_Symporter"/>
</dbReference>
<evidence type="ECO:0000256" key="12">
    <source>
        <dbReference type="SAM" id="Phobius"/>
    </source>
</evidence>
<proteinExistence type="inferred from homology"/>
<evidence type="ECO:0000256" key="1">
    <source>
        <dbReference type="ARBA" id="ARBA00004651"/>
    </source>
</evidence>
<dbReference type="InterPro" id="IPR038377">
    <property type="entry name" value="Na/Glc_symporter_sf"/>
</dbReference>
<keyword evidence="10 12" id="KW-0472">Membrane</keyword>
<dbReference type="Gene3D" id="1.20.1730.10">
    <property type="entry name" value="Sodium/glucose cotransporter"/>
    <property type="match status" value="1"/>
</dbReference>
<keyword evidence="6" id="KW-0769">Symport</keyword>
<keyword evidence="3" id="KW-0813">Transport</keyword>
<sequence>ARVLFSDIGDAEQVLFKAATELLPPVISGVMLAAVLSAIMSTADSQLLVASSAISYDWDLANTNNRADLRRTRITVVAVLSMATALALFWRADIFSRVLFAWSAAGSAFGPILIMRLLGRSVSSRATLSAMLLGFGLTVVISFFPDAPGDAAERLVPFIVALCIALLGSKKIPFSTD</sequence>
<dbReference type="AlphaFoldDB" id="A0A382WH28"/>
<keyword evidence="4" id="KW-1003">Cell membrane</keyword>
<evidence type="ECO:0000256" key="8">
    <source>
        <dbReference type="ARBA" id="ARBA00023053"/>
    </source>
</evidence>
<dbReference type="InterPro" id="IPR001734">
    <property type="entry name" value="Na/solute_symporter"/>
</dbReference>
<protein>
    <recommendedName>
        <fullName evidence="14">Sodium/proline symporter</fullName>
    </recommendedName>
</protein>
<evidence type="ECO:0000256" key="9">
    <source>
        <dbReference type="ARBA" id="ARBA00023065"/>
    </source>
</evidence>
<evidence type="ECO:0000313" key="13">
    <source>
        <dbReference type="EMBL" id="SVD58147.1"/>
    </source>
</evidence>